<evidence type="ECO:0000256" key="1">
    <source>
        <dbReference type="SAM" id="Phobius"/>
    </source>
</evidence>
<dbReference type="RefSeq" id="WP_209211143.1">
    <property type="nucleotide sequence ID" value="NZ_JAFFZM010000007.1"/>
</dbReference>
<keyword evidence="1" id="KW-1133">Transmembrane helix</keyword>
<evidence type="ECO:0000313" key="3">
    <source>
        <dbReference type="Proteomes" id="UP000721954"/>
    </source>
</evidence>
<sequence length="200" mass="20859">MASGEPVEVAPALGSMKKLSRLAFIAQQFGYEYADVRQGGGPQGNGYVMLLVPDPSPQARERAAQNWARYPNAVDGGALPPLAPAEVELLKARITFDITTMYTSKQLVVLAGVGAVPLAVPIGFLVSAGATAVVVAGAAWAALMALVPVGFAVNRRHRDKHAALLEGAGFTQVTDQEGRMRYVPPSGQLPGHGNPFAVGT</sequence>
<keyword evidence="1" id="KW-0812">Transmembrane</keyword>
<evidence type="ECO:0008006" key="4">
    <source>
        <dbReference type="Google" id="ProtNLM"/>
    </source>
</evidence>
<evidence type="ECO:0000313" key="2">
    <source>
        <dbReference type="EMBL" id="MBO8199417.1"/>
    </source>
</evidence>
<proteinExistence type="predicted"/>
<organism evidence="2 3">
    <name type="scientific">Streptomyces smyrnaeus</name>
    <dbReference type="NCBI Taxonomy" id="1387713"/>
    <lineage>
        <taxon>Bacteria</taxon>
        <taxon>Bacillati</taxon>
        <taxon>Actinomycetota</taxon>
        <taxon>Actinomycetes</taxon>
        <taxon>Kitasatosporales</taxon>
        <taxon>Streptomycetaceae</taxon>
        <taxon>Streptomyces</taxon>
    </lineage>
</organism>
<name>A0ABS3XWS6_9ACTN</name>
<comment type="caution">
    <text evidence="2">The sequence shown here is derived from an EMBL/GenBank/DDBJ whole genome shotgun (WGS) entry which is preliminary data.</text>
</comment>
<keyword evidence="1" id="KW-0472">Membrane</keyword>
<feature type="transmembrane region" description="Helical" evidence="1">
    <location>
        <begin position="107"/>
        <end position="126"/>
    </location>
</feature>
<dbReference type="Proteomes" id="UP000721954">
    <property type="component" value="Unassembled WGS sequence"/>
</dbReference>
<gene>
    <name evidence="2" type="ORF">JW613_14065</name>
</gene>
<reference evidence="2 3" key="1">
    <citation type="submission" date="2021-02" db="EMBL/GenBank/DDBJ databases">
        <title>Streptomyces spirodelae sp. nov., isolated from duckweed.</title>
        <authorList>
            <person name="Saimee Y."/>
            <person name="Duangmal K."/>
        </authorList>
    </citation>
    <scope>NUCLEOTIDE SEQUENCE [LARGE SCALE GENOMIC DNA]</scope>
    <source>
        <strain evidence="2 3">DSM 42105</strain>
    </source>
</reference>
<keyword evidence="3" id="KW-1185">Reference proteome</keyword>
<dbReference type="EMBL" id="JAFFZM010000007">
    <property type="protein sequence ID" value="MBO8199417.1"/>
    <property type="molecule type" value="Genomic_DNA"/>
</dbReference>
<feature type="transmembrane region" description="Helical" evidence="1">
    <location>
        <begin position="132"/>
        <end position="153"/>
    </location>
</feature>
<protein>
    <recommendedName>
        <fullName evidence="4">Integral membrane protein</fullName>
    </recommendedName>
</protein>
<dbReference type="GeneID" id="96259735"/>
<accession>A0ABS3XWS6</accession>